<dbReference type="OrthoDB" id="9797687at2"/>
<dbReference type="SUPFAM" id="SSF47240">
    <property type="entry name" value="Ferritin-like"/>
    <property type="match status" value="1"/>
</dbReference>
<dbReference type="GO" id="GO:0003677">
    <property type="term" value="F:DNA binding"/>
    <property type="evidence" value="ECO:0007669"/>
    <property type="project" value="UniProtKB-KW"/>
</dbReference>
<dbReference type="GO" id="GO:0008199">
    <property type="term" value="F:ferric iron binding"/>
    <property type="evidence" value="ECO:0007669"/>
    <property type="project" value="InterPro"/>
</dbReference>
<dbReference type="EMBL" id="FOGU01000001">
    <property type="protein sequence ID" value="SER47153.1"/>
    <property type="molecule type" value="Genomic_DNA"/>
</dbReference>
<keyword evidence="4" id="KW-0238">DNA-binding</keyword>
<dbReference type="InterPro" id="IPR012347">
    <property type="entry name" value="Ferritin-like"/>
</dbReference>
<dbReference type="Pfam" id="PF00210">
    <property type="entry name" value="Ferritin"/>
    <property type="match status" value="1"/>
</dbReference>
<dbReference type="CDD" id="cd01043">
    <property type="entry name" value="DPS"/>
    <property type="match status" value="1"/>
</dbReference>
<sequence length="157" mass="17247">MAETARTLEPSALEAIADALNQSVAETVVTTMLAQNFHWNVKGMAFGPLHALFQEIYEDHFAGQDDLAERLRALDCHAEGNLAGMLERSKVDEADGHQTDREMVDRLAKAEEQIASTLAGLGHVAAGNGDTLTEDLAIERGRIHEKFAWMLRAHLQV</sequence>
<dbReference type="PRINTS" id="PR01346">
    <property type="entry name" value="HELNAPAPROT"/>
</dbReference>
<keyword evidence="5" id="KW-1185">Reference proteome</keyword>
<organism evidence="4 5">
    <name type="scientific">Tranquillimonas rosea</name>
    <dbReference type="NCBI Taxonomy" id="641238"/>
    <lineage>
        <taxon>Bacteria</taxon>
        <taxon>Pseudomonadati</taxon>
        <taxon>Pseudomonadota</taxon>
        <taxon>Alphaproteobacteria</taxon>
        <taxon>Rhodobacterales</taxon>
        <taxon>Roseobacteraceae</taxon>
        <taxon>Tranquillimonas</taxon>
    </lineage>
</organism>
<accession>A0A1H9PHV7</accession>
<gene>
    <name evidence="4" type="ORF">SAMN04490244_101166</name>
</gene>
<feature type="domain" description="Ferritin/DPS" evidence="3">
    <location>
        <begin position="18"/>
        <end position="156"/>
    </location>
</feature>
<proteinExistence type="inferred from homology"/>
<reference evidence="4 5" key="1">
    <citation type="submission" date="2016-10" db="EMBL/GenBank/DDBJ databases">
        <authorList>
            <person name="de Groot N.N."/>
        </authorList>
    </citation>
    <scope>NUCLEOTIDE SEQUENCE [LARGE SCALE GENOMIC DNA]</scope>
    <source>
        <strain evidence="4 5">DSM 23042</strain>
    </source>
</reference>
<dbReference type="PIRSF" id="PIRSF005900">
    <property type="entry name" value="Dps"/>
    <property type="match status" value="1"/>
</dbReference>
<evidence type="ECO:0000313" key="4">
    <source>
        <dbReference type="EMBL" id="SER47153.1"/>
    </source>
</evidence>
<dbReference type="AlphaFoldDB" id="A0A1H9PHV7"/>
<name>A0A1H9PHV7_9RHOB</name>
<evidence type="ECO:0000313" key="5">
    <source>
        <dbReference type="Proteomes" id="UP000198885"/>
    </source>
</evidence>
<dbReference type="InterPro" id="IPR002177">
    <property type="entry name" value="DPS_DNA-bd"/>
</dbReference>
<evidence type="ECO:0000259" key="3">
    <source>
        <dbReference type="Pfam" id="PF00210"/>
    </source>
</evidence>
<dbReference type="InterPro" id="IPR009078">
    <property type="entry name" value="Ferritin-like_SF"/>
</dbReference>
<dbReference type="InterPro" id="IPR008331">
    <property type="entry name" value="Ferritin_DPS_dom"/>
</dbReference>
<dbReference type="PANTHER" id="PTHR42932">
    <property type="entry name" value="GENERAL STRESS PROTEIN 20U"/>
    <property type="match status" value="1"/>
</dbReference>
<evidence type="ECO:0000256" key="2">
    <source>
        <dbReference type="RuleBase" id="RU003875"/>
    </source>
</evidence>
<dbReference type="RefSeq" id="WP_092686975.1">
    <property type="nucleotide sequence ID" value="NZ_FOGU01000001.1"/>
</dbReference>
<dbReference type="PANTHER" id="PTHR42932:SF1">
    <property type="entry name" value="GENERAL STRESS PROTEIN 20U"/>
    <property type="match status" value="1"/>
</dbReference>
<protein>
    <submittedName>
        <fullName evidence="4">Starvation-inducible DNA-binding protein</fullName>
    </submittedName>
</protein>
<dbReference type="STRING" id="641238.SAMN04490244_101166"/>
<comment type="similarity">
    <text evidence="1 2">Belongs to the Dps family.</text>
</comment>
<evidence type="ECO:0000256" key="1">
    <source>
        <dbReference type="ARBA" id="ARBA00009497"/>
    </source>
</evidence>
<dbReference type="Gene3D" id="1.20.1260.10">
    <property type="match status" value="1"/>
</dbReference>
<dbReference type="Proteomes" id="UP000198885">
    <property type="component" value="Unassembled WGS sequence"/>
</dbReference>